<evidence type="ECO:0000259" key="6">
    <source>
        <dbReference type="PROSITE" id="PS51078"/>
    </source>
</evidence>
<dbReference type="InterPro" id="IPR029016">
    <property type="entry name" value="GAF-like_dom_sf"/>
</dbReference>
<dbReference type="InterPro" id="IPR036390">
    <property type="entry name" value="WH_DNA-bd_sf"/>
</dbReference>
<feature type="region of interest" description="Disordered" evidence="4">
    <location>
        <begin position="258"/>
        <end position="284"/>
    </location>
</feature>
<dbReference type="SMART" id="SM00346">
    <property type="entry name" value="HTH_ICLR"/>
    <property type="match status" value="1"/>
</dbReference>
<keyword evidence="3" id="KW-0804">Transcription</keyword>
<dbReference type="PROSITE" id="PS51077">
    <property type="entry name" value="HTH_ICLR"/>
    <property type="match status" value="1"/>
</dbReference>
<evidence type="ECO:0000256" key="3">
    <source>
        <dbReference type="ARBA" id="ARBA00023163"/>
    </source>
</evidence>
<evidence type="ECO:0000256" key="1">
    <source>
        <dbReference type="ARBA" id="ARBA00023015"/>
    </source>
</evidence>
<organism evidence="7 8">
    <name type="scientific">Mesorhizobium plurifarium</name>
    <dbReference type="NCBI Taxonomy" id="69974"/>
    <lineage>
        <taxon>Bacteria</taxon>
        <taxon>Pseudomonadati</taxon>
        <taxon>Pseudomonadota</taxon>
        <taxon>Alphaproteobacteria</taxon>
        <taxon>Hyphomicrobiales</taxon>
        <taxon>Phyllobacteriaceae</taxon>
        <taxon>Mesorhizobium</taxon>
    </lineage>
</organism>
<dbReference type="Proteomes" id="UP000046373">
    <property type="component" value="Unassembled WGS sequence"/>
</dbReference>
<feature type="domain" description="IclR-ED" evidence="6">
    <location>
        <begin position="62"/>
        <end position="242"/>
    </location>
</feature>
<evidence type="ECO:0000313" key="7">
    <source>
        <dbReference type="EMBL" id="CDX35424.1"/>
    </source>
</evidence>
<sequence>MGLDLALELLERIVLSEARYRLSDIASELNIPISTAYRLVASLEKRGLVIGIGAGRYAGGFALAKWAMFVRPTDTLSAIARPHLRRLARTTKATAHLGIFEADMVTYLIKEGSTRTAIFTREAMQLEAYCSGVGKVLIAALPATDREEYLSSGGFVPLTARTITDPGKLRRHLAQVLAQGYALDMHEAADNLCCLAVPLRDATAGTFAAISIACYGADPNELLEHLPLLRETSNALTARLGKDAGYLIEKARLSSDERRRQATRTAAARATDLETELPREVRVP</sequence>
<evidence type="ECO:0000259" key="5">
    <source>
        <dbReference type="PROSITE" id="PS51077"/>
    </source>
</evidence>
<dbReference type="GO" id="GO:0003700">
    <property type="term" value="F:DNA-binding transcription factor activity"/>
    <property type="evidence" value="ECO:0007669"/>
    <property type="project" value="TreeGrafter"/>
</dbReference>
<dbReference type="Pfam" id="PF09339">
    <property type="entry name" value="HTH_IclR"/>
    <property type="match status" value="1"/>
</dbReference>
<evidence type="ECO:0000256" key="4">
    <source>
        <dbReference type="SAM" id="MobiDB-lite"/>
    </source>
</evidence>
<dbReference type="Pfam" id="PF01614">
    <property type="entry name" value="IclR_C"/>
    <property type="match status" value="1"/>
</dbReference>
<dbReference type="EMBL" id="CCNB01000012">
    <property type="protein sequence ID" value="CDX35424.1"/>
    <property type="molecule type" value="Genomic_DNA"/>
</dbReference>
<dbReference type="AlphaFoldDB" id="A0A090GKH2"/>
<dbReference type="SUPFAM" id="SSF55781">
    <property type="entry name" value="GAF domain-like"/>
    <property type="match status" value="1"/>
</dbReference>
<dbReference type="InterPro" id="IPR036388">
    <property type="entry name" value="WH-like_DNA-bd_sf"/>
</dbReference>
<dbReference type="Gene3D" id="3.30.450.40">
    <property type="match status" value="1"/>
</dbReference>
<dbReference type="PROSITE" id="PS51078">
    <property type="entry name" value="ICLR_ED"/>
    <property type="match status" value="1"/>
</dbReference>
<evidence type="ECO:0000256" key="2">
    <source>
        <dbReference type="ARBA" id="ARBA00023125"/>
    </source>
</evidence>
<keyword evidence="1" id="KW-0805">Transcription regulation</keyword>
<dbReference type="InterPro" id="IPR050707">
    <property type="entry name" value="HTH_MetabolicPath_Reg"/>
</dbReference>
<dbReference type="InterPro" id="IPR014757">
    <property type="entry name" value="Tscrpt_reg_IclR_C"/>
</dbReference>
<accession>A0A090GKH2</accession>
<dbReference type="InterPro" id="IPR005471">
    <property type="entry name" value="Tscrpt_reg_IclR_N"/>
</dbReference>
<name>A0A090GKH2_MESPL</name>
<gene>
    <name evidence="7" type="ORF">MPLDJ20_20188</name>
</gene>
<dbReference type="GO" id="GO:0003677">
    <property type="term" value="F:DNA binding"/>
    <property type="evidence" value="ECO:0007669"/>
    <property type="project" value="UniProtKB-KW"/>
</dbReference>
<proteinExistence type="predicted"/>
<dbReference type="SUPFAM" id="SSF46785">
    <property type="entry name" value="Winged helix' DNA-binding domain"/>
    <property type="match status" value="1"/>
</dbReference>
<keyword evidence="2" id="KW-0238">DNA-binding</keyword>
<feature type="domain" description="HTH iclR-type" evidence="5">
    <location>
        <begin position="1"/>
        <end position="61"/>
    </location>
</feature>
<dbReference type="PANTHER" id="PTHR30136:SF24">
    <property type="entry name" value="HTH-TYPE TRANSCRIPTIONAL REPRESSOR ALLR"/>
    <property type="match status" value="1"/>
</dbReference>
<dbReference type="GO" id="GO:0045892">
    <property type="term" value="P:negative regulation of DNA-templated transcription"/>
    <property type="evidence" value="ECO:0007669"/>
    <property type="project" value="TreeGrafter"/>
</dbReference>
<dbReference type="Gene3D" id="1.10.10.10">
    <property type="entry name" value="Winged helix-like DNA-binding domain superfamily/Winged helix DNA-binding domain"/>
    <property type="match status" value="1"/>
</dbReference>
<reference evidence="7 8" key="1">
    <citation type="submission" date="2014-08" db="EMBL/GenBank/DDBJ databases">
        <authorList>
            <person name="Moulin Lionel"/>
        </authorList>
    </citation>
    <scope>NUCLEOTIDE SEQUENCE [LARGE SCALE GENOMIC DNA]</scope>
</reference>
<dbReference type="PANTHER" id="PTHR30136">
    <property type="entry name" value="HELIX-TURN-HELIX TRANSCRIPTIONAL REGULATOR, ICLR FAMILY"/>
    <property type="match status" value="1"/>
</dbReference>
<protein>
    <submittedName>
        <fullName evidence="7">Putative transcriptional regulator</fullName>
    </submittedName>
</protein>
<evidence type="ECO:0000313" key="8">
    <source>
        <dbReference type="Proteomes" id="UP000046373"/>
    </source>
</evidence>